<evidence type="ECO:0000313" key="2">
    <source>
        <dbReference type="EMBL" id="MDG0861269.1"/>
    </source>
</evidence>
<feature type="chain" id="PRO_5040895082" evidence="1">
    <location>
        <begin position="17"/>
        <end position="439"/>
    </location>
</feature>
<sequence length="439" mass="46468">MILRRPLLVLLTLALAACAPLRPPSAEKRYSAAELLALKPADLSWPAASTDGERALRERALAGIRTRLALPPGPERDAALPALFDAVAQYNAEIDAARPLLLEALPTLGSRDPDMQRALLTAAHTLYPAESAPLLWPLLPQLTASKPFGIAAYTLLRADPGAAPRLAALLPQQFPAWADDPRLTALMQRLQPIAAPQPPLAELLAAPLRPGYPVIVSLQRPGRQQMGLALVRAADGRFVRDAAGRLFASPQLALARSGLPGTLTNGNTPQGLFTIVGAGTATNPNIGPTPYLHSKLPIEATPAEFEHVDATGAADWSEALYESYLPESWRGWAPFKEAWLAGRAGRDELLVHGTTINPAYYAGSAYFPGTPQQGCMISNEDWDPASGRLLASRQLALAQAYAAAGARADLAGYLIVVELPGDGPVTPAEAQALVLAAGR</sequence>
<accession>A0A9X4R3P4</accession>
<dbReference type="RefSeq" id="WP_268148470.1">
    <property type="nucleotide sequence ID" value="NZ_JAPPUW010000004.1"/>
</dbReference>
<comment type="caution">
    <text evidence="2">The sequence shown here is derived from an EMBL/GenBank/DDBJ whole genome shotgun (WGS) entry which is preliminary data.</text>
</comment>
<proteinExistence type="predicted"/>
<evidence type="ECO:0000313" key="3">
    <source>
        <dbReference type="Proteomes" id="UP001152766"/>
    </source>
</evidence>
<keyword evidence="1" id="KW-0732">Signal</keyword>
<reference evidence="2" key="1">
    <citation type="submission" date="2019-02" db="EMBL/GenBank/DDBJ databases">
        <title>Draft genome of the type strain Pelomonas aquatica CCUG 52575T.</title>
        <authorList>
            <person name="Gomila M."/>
            <person name="Lalucat J."/>
        </authorList>
    </citation>
    <scope>NUCLEOTIDE SEQUENCE</scope>
    <source>
        <strain evidence="2">CCUG 52575</strain>
    </source>
</reference>
<gene>
    <name evidence="2" type="ORF">EXJ73_02110</name>
</gene>
<name>A0A9X4R3P4_9BURK</name>
<dbReference type="AlphaFoldDB" id="A0A9X4R3P4"/>
<feature type="signal peptide" evidence="1">
    <location>
        <begin position="1"/>
        <end position="16"/>
    </location>
</feature>
<keyword evidence="3" id="KW-1185">Reference proteome</keyword>
<dbReference type="PROSITE" id="PS51257">
    <property type="entry name" value="PROKAR_LIPOPROTEIN"/>
    <property type="match status" value="1"/>
</dbReference>
<organism evidence="2 3">
    <name type="scientific">Pelomonas aquatica</name>
    <dbReference type="NCBI Taxonomy" id="431058"/>
    <lineage>
        <taxon>Bacteria</taxon>
        <taxon>Pseudomonadati</taxon>
        <taxon>Pseudomonadota</taxon>
        <taxon>Betaproteobacteria</taxon>
        <taxon>Burkholderiales</taxon>
        <taxon>Sphaerotilaceae</taxon>
        <taxon>Roseateles</taxon>
    </lineage>
</organism>
<dbReference type="Proteomes" id="UP001152766">
    <property type="component" value="Unassembled WGS sequence"/>
</dbReference>
<protein>
    <submittedName>
        <fullName evidence="2">Uncharacterized protein</fullName>
    </submittedName>
</protein>
<evidence type="ECO:0000256" key="1">
    <source>
        <dbReference type="SAM" id="SignalP"/>
    </source>
</evidence>
<dbReference type="EMBL" id="SGUG01000002">
    <property type="protein sequence ID" value="MDG0861269.1"/>
    <property type="molecule type" value="Genomic_DNA"/>
</dbReference>